<feature type="non-terminal residue" evidence="2">
    <location>
        <position position="1"/>
    </location>
</feature>
<dbReference type="GO" id="GO:0004519">
    <property type="term" value="F:endonuclease activity"/>
    <property type="evidence" value="ECO:0007669"/>
    <property type="project" value="UniProtKB-KW"/>
</dbReference>
<dbReference type="Pfam" id="PF08721">
    <property type="entry name" value="Tn7_Tnp_TnsA_C"/>
    <property type="match status" value="1"/>
</dbReference>
<dbReference type="AlphaFoldDB" id="A0A4Y7U4U5"/>
<accession>A0A4Y7U4U5</accession>
<comment type="caution">
    <text evidence="2">The sequence shown here is derived from an EMBL/GenBank/DDBJ whole genome shotgun (WGS) entry which is preliminary data.</text>
</comment>
<dbReference type="EMBL" id="QWDN01000368">
    <property type="protein sequence ID" value="TEB41291.1"/>
    <property type="molecule type" value="Genomic_DNA"/>
</dbReference>
<dbReference type="Proteomes" id="UP000298340">
    <property type="component" value="Unassembled WGS sequence"/>
</dbReference>
<organism evidence="2 3">
    <name type="scientific">Flavobacterium circumlabens</name>
    <dbReference type="NCBI Taxonomy" id="2133765"/>
    <lineage>
        <taxon>Bacteria</taxon>
        <taxon>Pseudomonadati</taxon>
        <taxon>Bacteroidota</taxon>
        <taxon>Flavobacteriia</taxon>
        <taxon>Flavobacteriales</taxon>
        <taxon>Flavobacteriaceae</taxon>
        <taxon>Flavobacterium</taxon>
    </lineage>
</organism>
<evidence type="ECO:0000313" key="2">
    <source>
        <dbReference type="EMBL" id="TEB41291.1"/>
    </source>
</evidence>
<protein>
    <submittedName>
        <fullName evidence="2">Heteromeric transposase endonuclease subunit TnsA</fullName>
    </submittedName>
</protein>
<name>A0A4Y7U4U5_9FLAO</name>
<keyword evidence="2" id="KW-0540">Nuclease</keyword>
<sequence length="61" mass="7264">SLLNKLNFLKECNIKHLIDSLSEDEYKKAELIYCVWYLIANRYIKCDLNKDLNLNTVIWAT</sequence>
<proteinExistence type="predicted"/>
<gene>
    <name evidence="2" type="ORF">D0809_26285</name>
</gene>
<evidence type="ECO:0000313" key="3">
    <source>
        <dbReference type="Proteomes" id="UP000298340"/>
    </source>
</evidence>
<keyword evidence="2" id="KW-0378">Hydrolase</keyword>
<feature type="domain" description="TnsA endonuclease C-terminal" evidence="1">
    <location>
        <begin position="2"/>
        <end position="48"/>
    </location>
</feature>
<dbReference type="RefSeq" id="WP_194100322.1">
    <property type="nucleotide sequence ID" value="NZ_QWDN01000368.1"/>
</dbReference>
<dbReference type="InterPro" id="IPR014832">
    <property type="entry name" value="TnsA_C"/>
</dbReference>
<reference evidence="2 3" key="1">
    <citation type="journal article" date="2018" name="Syst. Appl. Microbiol.">
        <title>Flavobacterium circumlabens sp. nov. and Flavobacterium cupreum sp. nov., two psychrotrophic species isolated from Antarctic environmental samples.</title>
        <authorList>
            <person name="Kralova S."/>
            <person name="Busse H.J."/>
            <person name="Svec P."/>
            <person name="Maslanova I."/>
            <person name="Stankova E."/>
            <person name="Bartak M."/>
            <person name="Sedlacek I."/>
        </authorList>
    </citation>
    <scope>NUCLEOTIDE SEQUENCE [LARGE SCALE GENOMIC DNA]</scope>
    <source>
        <strain evidence="2 3">CCM 8828</strain>
    </source>
</reference>
<keyword evidence="2" id="KW-0255">Endonuclease</keyword>
<evidence type="ECO:0000259" key="1">
    <source>
        <dbReference type="Pfam" id="PF08721"/>
    </source>
</evidence>